<comment type="subcellular location">
    <subcellularLocation>
        <location evidence="2">Cytoplasm</location>
        <location evidence="2">Cytoskeleton</location>
    </subcellularLocation>
    <subcellularLocation>
        <location evidence="1">Membrane</location>
        <topology evidence="1">Single-pass membrane protein</topology>
    </subcellularLocation>
</comment>
<dbReference type="PROSITE" id="PS51778">
    <property type="entry name" value="VAST"/>
    <property type="match status" value="1"/>
</dbReference>
<evidence type="ECO:0000259" key="12">
    <source>
        <dbReference type="PROSITE" id="PS51741"/>
    </source>
</evidence>
<evidence type="ECO:0000256" key="11">
    <source>
        <dbReference type="SAM" id="Phobius"/>
    </source>
</evidence>
<keyword evidence="9" id="KW-0175">Coiled coil</keyword>
<dbReference type="SMART" id="SM00568">
    <property type="entry name" value="GRAM"/>
    <property type="match status" value="1"/>
</dbReference>
<keyword evidence="8" id="KW-0206">Cytoskeleton</keyword>
<evidence type="ECO:0000256" key="7">
    <source>
        <dbReference type="ARBA" id="ARBA00023136"/>
    </source>
</evidence>
<evidence type="ECO:0000256" key="5">
    <source>
        <dbReference type="ARBA" id="ARBA00022692"/>
    </source>
</evidence>
<dbReference type="Pfam" id="PF16016">
    <property type="entry name" value="VASt"/>
    <property type="match status" value="1"/>
</dbReference>
<feature type="transmembrane region" description="Helical" evidence="11">
    <location>
        <begin position="1214"/>
        <end position="1232"/>
    </location>
</feature>
<dbReference type="InterPro" id="IPR027267">
    <property type="entry name" value="AH/BAR_dom_sf"/>
</dbReference>
<dbReference type="InterPro" id="IPR004182">
    <property type="entry name" value="GRAM"/>
</dbReference>
<dbReference type="InterPro" id="IPR031968">
    <property type="entry name" value="VASt"/>
</dbReference>
<evidence type="ECO:0008006" key="16">
    <source>
        <dbReference type="Google" id="ProtNLM"/>
    </source>
</evidence>
<dbReference type="Gene3D" id="2.30.29.30">
    <property type="entry name" value="Pleckstrin-homology domain (PH domain)/Phosphotyrosine-binding domain (PTB)"/>
    <property type="match status" value="1"/>
</dbReference>
<dbReference type="GO" id="GO:0005737">
    <property type="term" value="C:cytoplasm"/>
    <property type="evidence" value="ECO:0007669"/>
    <property type="project" value="TreeGrafter"/>
</dbReference>
<name>A0AAV0T1K4_HYABA</name>
<accession>A0AAV0T1K4</accession>
<feature type="domain" description="VASt" evidence="13">
    <location>
        <begin position="972"/>
        <end position="1151"/>
    </location>
</feature>
<keyword evidence="4" id="KW-0597">Phosphoprotein</keyword>
<dbReference type="SUPFAM" id="SSF103657">
    <property type="entry name" value="BAR/IMD domain-like"/>
    <property type="match status" value="2"/>
</dbReference>
<feature type="domain" description="F-BAR" evidence="12">
    <location>
        <begin position="30"/>
        <end position="332"/>
    </location>
</feature>
<dbReference type="InterPro" id="IPR011993">
    <property type="entry name" value="PH-like_dom_sf"/>
</dbReference>
<feature type="compositionally biased region" description="Basic and acidic residues" evidence="10">
    <location>
        <begin position="889"/>
        <end position="901"/>
    </location>
</feature>
<dbReference type="PROSITE" id="PS51741">
    <property type="entry name" value="F_BAR"/>
    <property type="match status" value="1"/>
</dbReference>
<dbReference type="GO" id="GO:0005886">
    <property type="term" value="C:plasma membrane"/>
    <property type="evidence" value="ECO:0007669"/>
    <property type="project" value="TreeGrafter"/>
</dbReference>
<evidence type="ECO:0000259" key="13">
    <source>
        <dbReference type="PROSITE" id="PS51778"/>
    </source>
</evidence>
<comment type="caution">
    <text evidence="14">The sequence shown here is derived from an EMBL/GenBank/DDBJ whole genome shotgun (WGS) entry which is preliminary data.</text>
</comment>
<evidence type="ECO:0000256" key="1">
    <source>
        <dbReference type="ARBA" id="ARBA00004167"/>
    </source>
</evidence>
<keyword evidence="5 11" id="KW-0812">Transmembrane</keyword>
<dbReference type="GO" id="GO:0043226">
    <property type="term" value="C:organelle"/>
    <property type="evidence" value="ECO:0007669"/>
    <property type="project" value="UniProtKB-ARBA"/>
</dbReference>
<dbReference type="InterPro" id="IPR031160">
    <property type="entry name" value="F_BAR_dom"/>
</dbReference>
<evidence type="ECO:0000256" key="9">
    <source>
        <dbReference type="PROSITE-ProRule" id="PRU01077"/>
    </source>
</evidence>
<dbReference type="EMBL" id="CANTFL010000086">
    <property type="protein sequence ID" value="CAI5712505.1"/>
    <property type="molecule type" value="Genomic_DNA"/>
</dbReference>
<evidence type="ECO:0000313" key="15">
    <source>
        <dbReference type="Proteomes" id="UP001162031"/>
    </source>
</evidence>
<feature type="compositionally biased region" description="Basic and acidic residues" evidence="10">
    <location>
        <begin position="8"/>
        <end position="22"/>
    </location>
</feature>
<dbReference type="Pfam" id="PF02893">
    <property type="entry name" value="GRAM"/>
    <property type="match status" value="1"/>
</dbReference>
<feature type="region of interest" description="Disordered" evidence="10">
    <location>
        <begin position="1"/>
        <end position="27"/>
    </location>
</feature>
<evidence type="ECO:0000256" key="4">
    <source>
        <dbReference type="ARBA" id="ARBA00022553"/>
    </source>
</evidence>
<keyword evidence="3" id="KW-0963">Cytoplasm</keyword>
<evidence type="ECO:0000256" key="2">
    <source>
        <dbReference type="ARBA" id="ARBA00004245"/>
    </source>
</evidence>
<reference evidence="14" key="1">
    <citation type="submission" date="2022-12" db="EMBL/GenBank/DDBJ databases">
        <authorList>
            <person name="Webb A."/>
        </authorList>
    </citation>
    <scope>NUCLEOTIDE SEQUENCE</scope>
    <source>
        <strain evidence="14">Hp1</strain>
    </source>
</reference>
<organism evidence="14 15">
    <name type="scientific">Hyaloperonospora brassicae</name>
    <name type="common">Brassica downy mildew</name>
    <name type="synonym">Peronospora brassicae</name>
    <dbReference type="NCBI Taxonomy" id="162125"/>
    <lineage>
        <taxon>Eukaryota</taxon>
        <taxon>Sar</taxon>
        <taxon>Stramenopiles</taxon>
        <taxon>Oomycota</taxon>
        <taxon>Peronosporomycetes</taxon>
        <taxon>Peronosporales</taxon>
        <taxon>Peronosporaceae</taxon>
        <taxon>Hyaloperonospora</taxon>
    </lineage>
</organism>
<dbReference type="Gene3D" id="1.20.1270.60">
    <property type="entry name" value="Arfaptin homology (AH) domain/BAR domain"/>
    <property type="match status" value="2"/>
</dbReference>
<dbReference type="CDD" id="cd13220">
    <property type="entry name" value="PH-GRAM_GRAMDC"/>
    <property type="match status" value="1"/>
</dbReference>
<keyword evidence="6 11" id="KW-1133">Transmembrane helix</keyword>
<evidence type="ECO:0000256" key="6">
    <source>
        <dbReference type="ARBA" id="ARBA00022989"/>
    </source>
</evidence>
<evidence type="ECO:0000256" key="8">
    <source>
        <dbReference type="ARBA" id="ARBA00023212"/>
    </source>
</evidence>
<evidence type="ECO:0000256" key="3">
    <source>
        <dbReference type="ARBA" id="ARBA00022490"/>
    </source>
</evidence>
<gene>
    <name evidence="14" type="ORF">HBR001_LOCUS860</name>
</gene>
<dbReference type="AlphaFoldDB" id="A0AAV0T1K4"/>
<dbReference type="PANTHER" id="PTHR23065">
    <property type="entry name" value="PROLINE-SERINE-THREONINE PHOSPHATASE INTERACTING PROTEIN 1"/>
    <property type="match status" value="1"/>
</dbReference>
<feature type="region of interest" description="Disordered" evidence="10">
    <location>
        <begin position="889"/>
        <end position="910"/>
    </location>
</feature>
<evidence type="ECO:0000313" key="14">
    <source>
        <dbReference type="EMBL" id="CAI5712505.1"/>
    </source>
</evidence>
<protein>
    <recommendedName>
        <fullName evidence="16">VASt domain-containing protein</fullName>
    </recommendedName>
</protein>
<keyword evidence="7 11" id="KW-0472">Membrane</keyword>
<dbReference type="Proteomes" id="UP001162031">
    <property type="component" value="Unassembled WGS sequence"/>
</dbReference>
<dbReference type="PANTHER" id="PTHR23065:SF7">
    <property type="entry name" value="NOSTRIN, ISOFORM H"/>
    <property type="match status" value="1"/>
</dbReference>
<dbReference type="Pfam" id="PF00611">
    <property type="entry name" value="FCH"/>
    <property type="match status" value="1"/>
</dbReference>
<feature type="region of interest" description="Disordered" evidence="10">
    <location>
        <begin position="1150"/>
        <end position="1186"/>
    </location>
</feature>
<evidence type="ECO:0000256" key="10">
    <source>
        <dbReference type="SAM" id="MobiDB-lite"/>
    </source>
</evidence>
<sequence length="1271" mass="142346">MKSPAALSHKDNTSATREERSETTATKAVCATSGVDATDPFQAFTSVSRKATNSVQLCHAVSMFVTDRADVESAYAQALLQLTQNVKAEDWSKQFTECWDTFCSALEHLAQVRRAFALTMQMAIVQETAAFAEQHEKQVHRLITEGTDVHRDQQRMATLLDKARKKYDSKCQEAIEIIAMMRRSDSVLAGNANSSLLCQSSSEEVSAPKDRTEKLATGAGHLLTKMWDSRSAFGRNPLERQRAKLCGCLEEVIAMEKLYLGAVECTNAQRLDFDRKIRENLDAFQLTEERRLEYLRDMLMRMQQAFIDIFPQSQQVVEQMKTNINRVNETVDLEKSFESSASQEEVDIDQADLSINPFYLRMTHIQAMSDDGQRMIRTIKSVLAELIAGETYYLQSLHKLLRTHEVGGLSPTSNHFVTSSSSEQTSFVGDEGKTIVKGWMAVKDQVKLIMEVHQEFQSLLVEPVSLSLDTMKSEYESTRVSAQKDFLKLHSTLCNETSAHRRLQQELDKMSRNFVTAYTNLSGSAAADTTFDDIDVSQALKALSDNARLFDEKEDQPEAKIRQVADEIRQSQAQVLQSTNSLRQTYETYVQEIGALILVYKRNEKYRLQVAKYSLQSLAKAIEHTICGSLSVGKKAMAIFEKIDPSKDAAMFIRTDRQPLERSKEIVATHHGNDSLNDVMQNYLASRGESLADALENTDAISCSSLDSTYIPISISGAPPLPKKLSALSSTPLAGDGKAPSEKDNLGGDVMFDADDNACTERDEGFVEAQPLEVSDFQKKFKLDEPEEVIGSFSCALFLSNFPFHGRLYLTKSRMCFSGWIETIFVASFSDITLMEKKNTALIVPNAIEFTVKEEKVFFASFVYRDECFQSILQIRSIQKETEALMSDLAKRQEKTSRGAESESEANPDSRWRRVSDELVAIASATDARHISIGTADAMCTEERIHSPSFSVNCVTSDATPIVLEKDVFLDEYDLLLNEQVAFSVDTAFSTLWIESDTFFCSLLHAAGSTSVSLSPWKKGALLYAAVSKPDTFQSSRLVTYTHNKKYMVGPSVIPTTQTQRYAYTPGTRLVVSTTTSISNVPYCDHFRIEHRWVFSATKKKGTSLAQVGLRVRWLKNTWLKKQIESTTVSESKDALKMWLSAALDATKELDATESSARSPDRARVNSSKSVGRREEHLPKSTLQHGAACTDSPAATLAHAESAPTLGLLTPLHSTLQIAIVLCTLMFAYTMYRMCAAMDEMQTLTRESLRQQRDQYELLKTLLYKRESRYA</sequence>
<proteinExistence type="predicted"/>
<dbReference type="InterPro" id="IPR001060">
    <property type="entry name" value="FCH_dom"/>
</dbReference>
<keyword evidence="15" id="KW-1185">Reference proteome</keyword>